<dbReference type="Proteomes" id="UP000887566">
    <property type="component" value="Unplaced"/>
</dbReference>
<feature type="domain" description="RING-type" evidence="6">
    <location>
        <begin position="166"/>
        <end position="204"/>
    </location>
</feature>
<evidence type="ECO:0000313" key="8">
    <source>
        <dbReference type="WBParaSite" id="PSAMB.scaffold1507size30601.g13435.t1"/>
    </source>
</evidence>
<keyword evidence="2" id="KW-0479">Metal-binding</keyword>
<dbReference type="InterPro" id="IPR001841">
    <property type="entry name" value="Znf_RING"/>
</dbReference>
<dbReference type="SUPFAM" id="SSF57850">
    <property type="entry name" value="RING/U-box"/>
    <property type="match status" value="1"/>
</dbReference>
<evidence type="ECO:0000259" key="6">
    <source>
        <dbReference type="PROSITE" id="PS50089"/>
    </source>
</evidence>
<dbReference type="Pfam" id="PF13920">
    <property type="entry name" value="zf-C3HC4_3"/>
    <property type="match status" value="1"/>
</dbReference>
<dbReference type="InterPro" id="IPR013083">
    <property type="entry name" value="Znf_RING/FYVE/PHD"/>
</dbReference>
<dbReference type="PROSITE" id="PS50089">
    <property type="entry name" value="ZF_RING_2"/>
    <property type="match status" value="1"/>
</dbReference>
<evidence type="ECO:0000256" key="4">
    <source>
        <dbReference type="ARBA" id="ARBA00022833"/>
    </source>
</evidence>
<dbReference type="WBParaSite" id="PSAMB.scaffold2888size20725.g19686.t1">
    <property type="protein sequence ID" value="PSAMB.scaffold2888size20725.g19686.t1"/>
    <property type="gene ID" value="PSAMB.scaffold2888size20725.g19686"/>
</dbReference>
<keyword evidence="4" id="KW-0862">Zinc</keyword>
<dbReference type="PANTHER" id="PTHR12109:SF3">
    <property type="entry name" value="RING FINGER PROTEIN 141"/>
    <property type="match status" value="1"/>
</dbReference>
<evidence type="ECO:0000256" key="2">
    <source>
        <dbReference type="ARBA" id="ARBA00022723"/>
    </source>
</evidence>
<proteinExistence type="predicted"/>
<dbReference type="CDD" id="cd16545">
    <property type="entry name" value="RING-HC_RNF141"/>
    <property type="match status" value="1"/>
</dbReference>
<keyword evidence="7" id="KW-1185">Reference proteome</keyword>
<dbReference type="PROSITE" id="PS00518">
    <property type="entry name" value="ZF_RING_1"/>
    <property type="match status" value="1"/>
</dbReference>
<evidence type="ECO:0000256" key="1">
    <source>
        <dbReference type="ARBA" id="ARBA00022017"/>
    </source>
</evidence>
<dbReference type="AlphaFoldDB" id="A0A914W0T8"/>
<evidence type="ECO:0000313" key="7">
    <source>
        <dbReference type="Proteomes" id="UP000887566"/>
    </source>
</evidence>
<dbReference type="SMART" id="SM00184">
    <property type="entry name" value="RING"/>
    <property type="match status" value="1"/>
</dbReference>
<dbReference type="PANTHER" id="PTHR12109">
    <property type="entry name" value="RING FINGER PROTEIN 141-RELATED"/>
    <property type="match status" value="1"/>
</dbReference>
<accession>A0A914W0T8</accession>
<sequence length="237" mass="26366">MGQNPSSQAGASNDPLVDAGLFIRAQAFDAARVATIGWEEFLQYVSALNEKCRGLIDANGKYLLFALKKGSADTYLWKATVRICCLKMNSLTGKVESRKFLSLVQFLRLHKSLLAMIERPNVHIDTDTPVKTFDNGMTTSILLENVGAGASTSSDENDLSDLKTDCQICMERQPEVILPCAHCYCLVCIERWSEGGHRWCPICREQIKNTDDAWVISDFPEQDEVSNYLMSLADSKA</sequence>
<keyword evidence="3 5" id="KW-0863">Zinc-finger</keyword>
<name>A0A914W0T8_9BILA</name>
<dbReference type="InterPro" id="IPR043400">
    <property type="entry name" value="RING-HC_RNF141"/>
</dbReference>
<protein>
    <recommendedName>
        <fullName evidence="1">RING finger protein 141</fullName>
    </recommendedName>
</protein>
<reference evidence="8 9" key="1">
    <citation type="submission" date="2022-11" db="UniProtKB">
        <authorList>
            <consortium name="WormBaseParasite"/>
        </authorList>
    </citation>
    <scope>IDENTIFICATION</scope>
</reference>
<dbReference type="WBParaSite" id="PSAMB.scaffold1507size30601.g13435.t1">
    <property type="protein sequence ID" value="PSAMB.scaffold1507size30601.g13435.t1"/>
    <property type="gene ID" value="PSAMB.scaffold1507size30601.g13435"/>
</dbReference>
<organism evidence="7 9">
    <name type="scientific">Plectus sambesii</name>
    <dbReference type="NCBI Taxonomy" id="2011161"/>
    <lineage>
        <taxon>Eukaryota</taxon>
        <taxon>Metazoa</taxon>
        <taxon>Ecdysozoa</taxon>
        <taxon>Nematoda</taxon>
        <taxon>Chromadorea</taxon>
        <taxon>Plectida</taxon>
        <taxon>Plectina</taxon>
        <taxon>Plectoidea</taxon>
        <taxon>Plectidae</taxon>
        <taxon>Plectus</taxon>
    </lineage>
</organism>
<dbReference type="Gene3D" id="3.30.40.10">
    <property type="entry name" value="Zinc/RING finger domain, C3HC4 (zinc finger)"/>
    <property type="match status" value="1"/>
</dbReference>
<dbReference type="InterPro" id="IPR047126">
    <property type="entry name" value="RNF141-like"/>
</dbReference>
<evidence type="ECO:0000256" key="5">
    <source>
        <dbReference type="PROSITE-ProRule" id="PRU00175"/>
    </source>
</evidence>
<dbReference type="InterPro" id="IPR017907">
    <property type="entry name" value="Znf_RING_CS"/>
</dbReference>
<dbReference type="GO" id="GO:0051865">
    <property type="term" value="P:protein autoubiquitination"/>
    <property type="evidence" value="ECO:0007669"/>
    <property type="project" value="TreeGrafter"/>
</dbReference>
<dbReference type="GO" id="GO:0004842">
    <property type="term" value="F:ubiquitin-protein transferase activity"/>
    <property type="evidence" value="ECO:0007669"/>
    <property type="project" value="TreeGrafter"/>
</dbReference>
<evidence type="ECO:0000256" key="3">
    <source>
        <dbReference type="ARBA" id="ARBA00022771"/>
    </source>
</evidence>
<dbReference type="GO" id="GO:0008270">
    <property type="term" value="F:zinc ion binding"/>
    <property type="evidence" value="ECO:0007669"/>
    <property type="project" value="UniProtKB-KW"/>
</dbReference>
<evidence type="ECO:0000313" key="9">
    <source>
        <dbReference type="WBParaSite" id="PSAMB.scaffold2888size20725.g19686.t1"/>
    </source>
</evidence>